<dbReference type="GO" id="GO:0005635">
    <property type="term" value="C:nuclear envelope"/>
    <property type="evidence" value="ECO:0007669"/>
    <property type="project" value="UniProtKB-SubCell"/>
</dbReference>
<keyword evidence="5 10" id="KW-1133">Transmembrane helix</keyword>
<evidence type="ECO:0000256" key="4">
    <source>
        <dbReference type="ARBA" id="ARBA00022692"/>
    </source>
</evidence>
<feature type="domain" description="Torsin-1A-interacting protein 1/2 AAA+ activator" evidence="11">
    <location>
        <begin position="330"/>
        <end position="493"/>
    </location>
</feature>
<dbReference type="AlphaFoldDB" id="A0A8K0AFN4"/>
<evidence type="ECO:0000256" key="3">
    <source>
        <dbReference type="ARBA" id="ARBA00022553"/>
    </source>
</evidence>
<evidence type="ECO:0000313" key="12">
    <source>
        <dbReference type="EMBL" id="CAH1271819.1"/>
    </source>
</evidence>
<evidence type="ECO:0000256" key="2">
    <source>
        <dbReference type="ARBA" id="ARBA00007860"/>
    </source>
</evidence>
<gene>
    <name evidence="12" type="primary">TOR1AIP2</name>
    <name evidence="12" type="ORF">BLAG_LOCUS23675</name>
</gene>
<dbReference type="GO" id="GO:0001671">
    <property type="term" value="F:ATPase activator activity"/>
    <property type="evidence" value="ECO:0007669"/>
    <property type="project" value="InterPro"/>
</dbReference>
<evidence type="ECO:0000256" key="6">
    <source>
        <dbReference type="ARBA" id="ARBA00023136"/>
    </source>
</evidence>
<organism evidence="12 13">
    <name type="scientific">Branchiostoma lanceolatum</name>
    <name type="common">Common lancelet</name>
    <name type="synonym">Amphioxus lanceolatum</name>
    <dbReference type="NCBI Taxonomy" id="7740"/>
    <lineage>
        <taxon>Eukaryota</taxon>
        <taxon>Metazoa</taxon>
        <taxon>Chordata</taxon>
        <taxon>Cephalochordata</taxon>
        <taxon>Leptocardii</taxon>
        <taxon>Amphioxiformes</taxon>
        <taxon>Branchiostomatidae</taxon>
        <taxon>Branchiostoma</taxon>
    </lineage>
</organism>
<dbReference type="Pfam" id="PF05609">
    <property type="entry name" value="LAP1_C"/>
    <property type="match status" value="1"/>
</dbReference>
<dbReference type="InterPro" id="IPR008662">
    <property type="entry name" value="TOIP1/2"/>
</dbReference>
<evidence type="ECO:0000256" key="7">
    <source>
        <dbReference type="ARBA" id="ARBA00023180"/>
    </source>
</evidence>
<dbReference type="InterPro" id="IPR038599">
    <property type="entry name" value="LAP1C-like_C_sf"/>
</dbReference>
<reference evidence="12" key="1">
    <citation type="submission" date="2022-01" db="EMBL/GenBank/DDBJ databases">
        <authorList>
            <person name="Braso-Vives M."/>
        </authorList>
    </citation>
    <scope>NUCLEOTIDE SEQUENCE</scope>
</reference>
<feature type="transmembrane region" description="Helical" evidence="10">
    <location>
        <begin position="109"/>
        <end position="127"/>
    </location>
</feature>
<keyword evidence="7" id="KW-0325">Glycoprotein</keyword>
<comment type="subcellular location">
    <subcellularLocation>
        <location evidence="9">Endomembrane system</location>
        <topology evidence="9">Single-pass membrane protein</topology>
    </subcellularLocation>
    <subcellularLocation>
        <location evidence="1">Nucleus envelope</location>
    </subcellularLocation>
</comment>
<accession>A0A8K0AFN4</accession>
<keyword evidence="6 10" id="KW-0472">Membrane</keyword>
<protein>
    <submittedName>
        <fullName evidence="12">TOR1AIP2 protein</fullName>
    </submittedName>
</protein>
<dbReference type="GO" id="GO:0016020">
    <property type="term" value="C:membrane"/>
    <property type="evidence" value="ECO:0007669"/>
    <property type="project" value="TreeGrafter"/>
</dbReference>
<keyword evidence="3" id="KW-0597">Phosphoprotein</keyword>
<dbReference type="InterPro" id="IPR046753">
    <property type="entry name" value="TOIP1/2_C"/>
</dbReference>
<dbReference type="OrthoDB" id="6258998at2759"/>
<name>A0A8K0AFN4_BRALA</name>
<sequence>MSMAVRGDVEVLREGTSLRGKDIITELLLVDDPVPVSYNRFKAGVPLERMPARDISRRIELLTGYSTERLQELVPELEGRRLYMLAHLLIAKANETIDVQGARKIRDSVLVLSVLAILFAVLLRVLWPTKPPESGLGPIQVTIPTPSPPPEKMPPPPPTKIFETRFPHLTKSFSQQKSDVFDPLKTKLAPFVSQEGSALLAITGPSPTVRTFAESLPWVLSKAFVSIDSLQFRSLGTQHRNDVIDDVMKAWSDRPDEVLIVHEPDKLPTDVLEVIVDGCRTAMNNNGVVIATGERPGMDRLSDCGGVTVVDVRRETGLAEPPPVTSGDHEASISTLKKTFPSQSARLWQVSDFVINRHLHDRDPRHPAMLVLAGLPGANRTVNQLAEGLARIYSEEPLVINSRQFSRVDPARGKLHLDRALDSAFRGGRRAAVLTELDTLPPLSAMMLHSYCDHDNAQYKDVAFFMTLQLRESVDPGAKPSQQDKLVRDRLREAWAALGEEKRDPLISRVATMIVLVQHEDSFDMISGF</sequence>
<keyword evidence="8" id="KW-0539">Nucleus</keyword>
<dbReference type="PANTHER" id="PTHR18843">
    <property type="entry name" value="TORSIN-1A-INTERACTING PROTEIN"/>
    <property type="match status" value="1"/>
</dbReference>
<dbReference type="GO" id="GO:0061024">
    <property type="term" value="P:membrane organization"/>
    <property type="evidence" value="ECO:0007669"/>
    <property type="project" value="TreeGrafter"/>
</dbReference>
<evidence type="ECO:0000259" key="11">
    <source>
        <dbReference type="Pfam" id="PF05609"/>
    </source>
</evidence>
<keyword evidence="13" id="KW-1185">Reference proteome</keyword>
<keyword evidence="4 10" id="KW-0812">Transmembrane</keyword>
<evidence type="ECO:0000256" key="10">
    <source>
        <dbReference type="SAM" id="Phobius"/>
    </source>
</evidence>
<dbReference type="EMBL" id="OV696693">
    <property type="protein sequence ID" value="CAH1271819.1"/>
    <property type="molecule type" value="Genomic_DNA"/>
</dbReference>
<evidence type="ECO:0000256" key="1">
    <source>
        <dbReference type="ARBA" id="ARBA00004259"/>
    </source>
</evidence>
<evidence type="ECO:0000256" key="5">
    <source>
        <dbReference type="ARBA" id="ARBA00022989"/>
    </source>
</evidence>
<evidence type="ECO:0000313" key="13">
    <source>
        <dbReference type="Proteomes" id="UP000838412"/>
    </source>
</evidence>
<evidence type="ECO:0000256" key="8">
    <source>
        <dbReference type="ARBA" id="ARBA00023242"/>
    </source>
</evidence>
<dbReference type="Proteomes" id="UP000838412">
    <property type="component" value="Chromosome 8"/>
</dbReference>
<evidence type="ECO:0000256" key="9">
    <source>
        <dbReference type="ARBA" id="ARBA00037847"/>
    </source>
</evidence>
<dbReference type="PANTHER" id="PTHR18843:SF7">
    <property type="entry name" value="LAMINA-ASSOCIATED POLYPEPTIDE 1B ISOFORM 1-RELATED"/>
    <property type="match status" value="1"/>
</dbReference>
<comment type="similarity">
    <text evidence="2">Belongs to the TOR1AIP family.</text>
</comment>
<proteinExistence type="inferred from homology"/>
<dbReference type="Gene3D" id="3.40.50.12190">
    <property type="match status" value="1"/>
</dbReference>